<dbReference type="InterPro" id="IPR029063">
    <property type="entry name" value="SAM-dependent_MTases_sf"/>
</dbReference>
<evidence type="ECO:0000259" key="1">
    <source>
        <dbReference type="Pfam" id="PF08484"/>
    </source>
</evidence>
<dbReference type="Gene3D" id="6.20.50.110">
    <property type="entry name" value="Methyltransferase, zinc-binding domain"/>
    <property type="match status" value="1"/>
</dbReference>
<dbReference type="GO" id="GO:0008168">
    <property type="term" value="F:methyltransferase activity"/>
    <property type="evidence" value="ECO:0007669"/>
    <property type="project" value="UniProtKB-KW"/>
</dbReference>
<gene>
    <name evidence="2" type="ordered locus">Tmz1t_2880</name>
</gene>
<dbReference type="Gene3D" id="3.40.50.150">
    <property type="entry name" value="Vaccinia Virus protein VP39"/>
    <property type="match status" value="1"/>
</dbReference>
<evidence type="ECO:0000313" key="3">
    <source>
        <dbReference type="Proteomes" id="UP000002186"/>
    </source>
</evidence>
<reference evidence="3" key="1">
    <citation type="submission" date="2009-05" db="EMBL/GenBank/DDBJ databases">
        <title>Complete sequence of chromosome of Thauera sp. MZ1T.</title>
        <authorList>
            <consortium name="US DOE Joint Genome Institute"/>
            <person name="Lucas S."/>
            <person name="Copeland A."/>
            <person name="Lapidus A."/>
            <person name="Glavina del Rio T."/>
            <person name="Dalin E."/>
            <person name="Tice H."/>
            <person name="Bruce D."/>
            <person name="Goodwin L."/>
            <person name="Pitluck S."/>
            <person name="Sims D."/>
            <person name="Brettin T."/>
            <person name="Detter J.C."/>
            <person name="Han C."/>
            <person name="Larimer F."/>
            <person name="Land M."/>
            <person name="Hauser L."/>
            <person name="Kyrpides N."/>
            <person name="Mikhailova N."/>
            <person name="Sayler G.S."/>
        </authorList>
    </citation>
    <scope>NUCLEOTIDE SEQUENCE [LARGE SCALE GENOMIC DNA]</scope>
    <source>
        <strain evidence="3">MZ1T</strain>
    </source>
</reference>
<dbReference type="CDD" id="cd02440">
    <property type="entry name" value="AdoMet_MTases"/>
    <property type="match status" value="1"/>
</dbReference>
<dbReference type="Proteomes" id="UP000002186">
    <property type="component" value="Chromosome"/>
</dbReference>
<reference evidence="2 3" key="2">
    <citation type="journal article" date="2012" name="Stand. Genomic Sci.">
        <title>Complete genome sequence of Thauera aminoaromatica strain MZ1T.</title>
        <authorList>
            <person name="Jiang K."/>
            <person name="Sanseverino J."/>
            <person name="Chauhan A."/>
            <person name="Lucas S."/>
            <person name="Copeland A."/>
            <person name="Lapidus A."/>
            <person name="Del Rio T.G."/>
            <person name="Dalin E."/>
            <person name="Tice H."/>
            <person name="Bruce D."/>
            <person name="Goodwin L."/>
            <person name="Pitluck S."/>
            <person name="Sims D."/>
            <person name="Brettin T."/>
            <person name="Detter J.C."/>
            <person name="Han C."/>
            <person name="Chang Y.J."/>
            <person name="Larimer F."/>
            <person name="Land M."/>
            <person name="Hauser L."/>
            <person name="Kyrpides N.C."/>
            <person name="Mikhailova N."/>
            <person name="Moser S."/>
            <person name="Jegier P."/>
            <person name="Close D."/>
            <person name="Debruyn J.M."/>
            <person name="Wang Y."/>
            <person name="Layton A.C."/>
            <person name="Allen M.S."/>
            <person name="Sayler G.S."/>
        </authorList>
    </citation>
    <scope>NUCLEOTIDE SEQUENCE [LARGE SCALE GENOMIC DNA]</scope>
    <source>
        <strain evidence="2 3">MZ1T</strain>
    </source>
</reference>
<keyword evidence="3" id="KW-1185">Reference proteome</keyword>
<proteinExistence type="predicted"/>
<protein>
    <submittedName>
        <fullName evidence="2">Methyltransferase type 11</fullName>
    </submittedName>
</protein>
<feature type="domain" description="C-methyltransferase" evidence="1">
    <location>
        <begin position="280"/>
        <end position="357"/>
    </location>
</feature>
<keyword evidence="2" id="KW-0808">Transferase</keyword>
<dbReference type="Pfam" id="PF08484">
    <property type="entry name" value="Methyltransf_14"/>
    <property type="match status" value="1"/>
</dbReference>
<dbReference type="GO" id="GO:0032259">
    <property type="term" value="P:methylation"/>
    <property type="evidence" value="ECO:0007669"/>
    <property type="project" value="UniProtKB-KW"/>
</dbReference>
<keyword evidence="2" id="KW-0489">Methyltransferase</keyword>
<dbReference type="OrthoDB" id="9815644at2"/>
<dbReference type="SUPFAM" id="SSF53335">
    <property type="entry name" value="S-adenosyl-L-methionine-dependent methyltransferases"/>
    <property type="match status" value="1"/>
</dbReference>
<dbReference type="STRING" id="85643.Tmz1t_2880"/>
<dbReference type="HOGENOM" id="CLU_050039_1_0_4"/>
<accession>C4KAQ3</accession>
<name>C4KAQ3_THASP</name>
<dbReference type="KEGG" id="tmz:Tmz1t_2880"/>
<dbReference type="InterPro" id="IPR013691">
    <property type="entry name" value="MeTrfase_14"/>
</dbReference>
<dbReference type="EMBL" id="CP001281">
    <property type="protein sequence ID" value="ACR01479.1"/>
    <property type="molecule type" value="Genomic_DNA"/>
</dbReference>
<dbReference type="AlphaFoldDB" id="C4KAQ3"/>
<sequence>MPALCRLCGQALFAQPLLVQHDMPAAAQGLPTPDQLATDRGVTLALHQCSGCGTVQLATEPVPYWRDVIRAAGISAEMRAYRLAQFGRWLRQHDLTDRKVLEVGCGRGEYLSLLRDAGADATGIEHLPASVYACRAAGLRVNEGFIDGPDTRLADGPFDGFAILNFLEHIPTAHLTLRGIVANLKPGAIGLVEVPDFEMILRMRLFAEFIPDHLYYFTRQSLTHLLEGNGLEVLECSSEWHGYVLSATVRKRSPLDLSALHHARADLQASFDAFLDRFDTGRVAIWGAGHQALALISLLGIAPRIRYVLDSAPFKQGRFTPATHLPIVAPERLDEGEVDAVIVLAASYSDEVAKLIAERFGTRFEVAVLRDSGLCAVARDLTP</sequence>
<dbReference type="eggNOG" id="COG2227">
    <property type="taxonomic scope" value="Bacteria"/>
</dbReference>
<organism evidence="2 3">
    <name type="scientific">Thauera aminoaromatica</name>
    <dbReference type="NCBI Taxonomy" id="164330"/>
    <lineage>
        <taxon>Bacteria</taxon>
        <taxon>Pseudomonadati</taxon>
        <taxon>Pseudomonadota</taxon>
        <taxon>Betaproteobacteria</taxon>
        <taxon>Rhodocyclales</taxon>
        <taxon>Zoogloeaceae</taxon>
        <taxon>Thauera</taxon>
    </lineage>
</organism>
<dbReference type="InterPro" id="IPR038576">
    <property type="entry name" value="Methyltransf_Zn-bd_dom_put_sf"/>
</dbReference>
<dbReference type="Pfam" id="PF13489">
    <property type="entry name" value="Methyltransf_23"/>
    <property type="match status" value="1"/>
</dbReference>
<evidence type="ECO:0000313" key="2">
    <source>
        <dbReference type="EMBL" id="ACR01479.1"/>
    </source>
</evidence>
<dbReference type="Gene3D" id="3.40.50.720">
    <property type="entry name" value="NAD(P)-binding Rossmann-like Domain"/>
    <property type="match status" value="1"/>
</dbReference>
<dbReference type="PANTHER" id="PTHR43861">
    <property type="entry name" value="TRANS-ACONITATE 2-METHYLTRANSFERASE-RELATED"/>
    <property type="match status" value="1"/>
</dbReference>